<gene>
    <name evidence="2" type="ORF">GCM10023350_03240</name>
</gene>
<protein>
    <recommendedName>
        <fullName evidence="1">Luciferase-like domain-containing protein</fullName>
    </recommendedName>
</protein>
<feature type="domain" description="Luciferase-like" evidence="1">
    <location>
        <begin position="2"/>
        <end position="245"/>
    </location>
</feature>
<dbReference type="Proteomes" id="UP001499882">
    <property type="component" value="Unassembled WGS sequence"/>
</dbReference>
<keyword evidence="3" id="KW-1185">Reference proteome</keyword>
<evidence type="ECO:0000313" key="3">
    <source>
        <dbReference type="Proteomes" id="UP001499882"/>
    </source>
</evidence>
<reference evidence="3" key="1">
    <citation type="journal article" date="2019" name="Int. J. Syst. Evol. Microbiol.">
        <title>The Global Catalogue of Microorganisms (GCM) 10K type strain sequencing project: providing services to taxonomists for standard genome sequencing and annotation.</title>
        <authorList>
            <consortium name="The Broad Institute Genomics Platform"/>
            <consortium name="The Broad Institute Genome Sequencing Center for Infectious Disease"/>
            <person name="Wu L."/>
            <person name="Ma J."/>
        </authorList>
    </citation>
    <scope>NUCLEOTIDE SEQUENCE [LARGE SCALE GENOMIC DNA]</scope>
    <source>
        <strain evidence="3">JCM 18532</strain>
    </source>
</reference>
<evidence type="ECO:0000313" key="2">
    <source>
        <dbReference type="EMBL" id="GAA4724262.1"/>
    </source>
</evidence>
<proteinExistence type="predicted"/>
<accession>A0ABP8YDP2</accession>
<dbReference type="PANTHER" id="PTHR43244:SF2">
    <property type="entry name" value="CONSERVED HYPOTHETICAL ALANINE AND PROLINE-RICH PROTEIN"/>
    <property type="match status" value="1"/>
</dbReference>
<dbReference type="InterPro" id="IPR036661">
    <property type="entry name" value="Luciferase-like_sf"/>
</dbReference>
<organism evidence="2 3">
    <name type="scientific">Nocardioides endophyticus</name>
    <dbReference type="NCBI Taxonomy" id="1353775"/>
    <lineage>
        <taxon>Bacteria</taxon>
        <taxon>Bacillati</taxon>
        <taxon>Actinomycetota</taxon>
        <taxon>Actinomycetes</taxon>
        <taxon>Propionibacteriales</taxon>
        <taxon>Nocardioidaceae</taxon>
        <taxon>Nocardioides</taxon>
    </lineage>
</organism>
<evidence type="ECO:0000259" key="1">
    <source>
        <dbReference type="Pfam" id="PF00296"/>
    </source>
</evidence>
<dbReference type="Pfam" id="PF00296">
    <property type="entry name" value="Bac_luciferase"/>
    <property type="match status" value="1"/>
</dbReference>
<dbReference type="PANTHER" id="PTHR43244">
    <property type="match status" value="1"/>
</dbReference>
<dbReference type="SUPFAM" id="SSF51679">
    <property type="entry name" value="Bacterial luciferase-like"/>
    <property type="match status" value="1"/>
</dbReference>
<dbReference type="Gene3D" id="3.20.20.30">
    <property type="entry name" value="Luciferase-like domain"/>
    <property type="match status" value="1"/>
</dbReference>
<dbReference type="InterPro" id="IPR050564">
    <property type="entry name" value="F420-G6PD/mer"/>
</dbReference>
<comment type="caution">
    <text evidence="2">The sequence shown here is derived from an EMBL/GenBank/DDBJ whole genome shotgun (WGS) entry which is preliminary data.</text>
</comment>
<dbReference type="InterPro" id="IPR011251">
    <property type="entry name" value="Luciferase-like_dom"/>
</dbReference>
<sequence>MSVAYQAWDLAAASEGRFVLGLGAQVKAHITRRFSMHWDNPVAQMREYLEALHAIFAAFQHDVPLDHRGRYCAHSLLTPAFNPGPLPDGHAPQIALAAVGAAMTRGRRRAVLGGLPAPLHDHPVHRHRHLPALVEGRDRAVSEKPLPWRLGHLMLAIGDNAEEQAAATERVRKQPAFYGSTPAYVEVLRSIGYENLQPELLTLSKHGRWDDMSALFDDDLMERFAFRGTLEELPQKIAHRYAGRVDRVASYFPLPDYPEERISAFLSAARAAAERPVAVIPSWSRTTFCASPTPSSCSAIGTPNVS</sequence>
<dbReference type="EMBL" id="BAABKN010000004">
    <property type="protein sequence ID" value="GAA4724262.1"/>
    <property type="molecule type" value="Genomic_DNA"/>
</dbReference>
<name>A0ABP8YDP2_9ACTN</name>